<sequence length="137" mass="13433">MGRRLQGTALAPLAPALLAARVRALGSLQHELMVACRALAAELGGAHQASGCEWEAAGAWRVNGGRQEVCGFRAPGISGAAVPSGAPSPLAALFGLARGAAGQGLGSVEALQGQELAAALARMREGDAALGVSVGGA</sequence>
<reference evidence="2 3" key="1">
    <citation type="journal article" date="2024" name="Nat. Commun.">
        <title>Phylogenomics reveals the evolutionary origins of lichenization in chlorophyte algae.</title>
        <authorList>
            <person name="Puginier C."/>
            <person name="Libourel C."/>
            <person name="Otte J."/>
            <person name="Skaloud P."/>
            <person name="Haon M."/>
            <person name="Grisel S."/>
            <person name="Petersen M."/>
            <person name="Berrin J.G."/>
            <person name="Delaux P.M."/>
            <person name="Dal Grande F."/>
            <person name="Keller J."/>
        </authorList>
    </citation>
    <scope>NUCLEOTIDE SEQUENCE [LARGE SCALE GENOMIC DNA]</scope>
    <source>
        <strain evidence="2 3">SAG 245.80</strain>
    </source>
</reference>
<proteinExistence type="predicted"/>
<keyword evidence="1" id="KW-0732">Signal</keyword>
<accession>A0AAW1SEH2</accession>
<gene>
    <name evidence="2" type="ORF">WJX81_002725</name>
</gene>
<dbReference type="EMBL" id="JALJOU010000004">
    <property type="protein sequence ID" value="KAK9844041.1"/>
    <property type="molecule type" value="Genomic_DNA"/>
</dbReference>
<feature type="signal peptide" evidence="1">
    <location>
        <begin position="1"/>
        <end position="24"/>
    </location>
</feature>
<protein>
    <submittedName>
        <fullName evidence="2">Uncharacterized protein</fullName>
    </submittedName>
</protein>
<evidence type="ECO:0000313" key="2">
    <source>
        <dbReference type="EMBL" id="KAK9844041.1"/>
    </source>
</evidence>
<evidence type="ECO:0000256" key="1">
    <source>
        <dbReference type="SAM" id="SignalP"/>
    </source>
</evidence>
<keyword evidence="3" id="KW-1185">Reference proteome</keyword>
<feature type="chain" id="PRO_5043452600" evidence="1">
    <location>
        <begin position="25"/>
        <end position="137"/>
    </location>
</feature>
<organism evidence="2 3">
    <name type="scientific">Elliptochloris bilobata</name>
    <dbReference type="NCBI Taxonomy" id="381761"/>
    <lineage>
        <taxon>Eukaryota</taxon>
        <taxon>Viridiplantae</taxon>
        <taxon>Chlorophyta</taxon>
        <taxon>core chlorophytes</taxon>
        <taxon>Trebouxiophyceae</taxon>
        <taxon>Trebouxiophyceae incertae sedis</taxon>
        <taxon>Elliptochloris clade</taxon>
        <taxon>Elliptochloris</taxon>
    </lineage>
</organism>
<comment type="caution">
    <text evidence="2">The sequence shown here is derived from an EMBL/GenBank/DDBJ whole genome shotgun (WGS) entry which is preliminary data.</text>
</comment>
<evidence type="ECO:0000313" key="3">
    <source>
        <dbReference type="Proteomes" id="UP001445335"/>
    </source>
</evidence>
<name>A0AAW1SEH2_9CHLO</name>
<dbReference type="Proteomes" id="UP001445335">
    <property type="component" value="Unassembled WGS sequence"/>
</dbReference>
<dbReference type="AlphaFoldDB" id="A0AAW1SEH2"/>